<proteinExistence type="predicted"/>
<evidence type="ECO:0000313" key="2">
    <source>
        <dbReference type="Proteomes" id="UP000826195"/>
    </source>
</evidence>
<dbReference type="GO" id="GO:0030488">
    <property type="term" value="P:tRNA methylation"/>
    <property type="evidence" value="ECO:0007669"/>
    <property type="project" value="TreeGrafter"/>
</dbReference>
<name>A0AAV7IDE7_COTGL</name>
<dbReference type="Proteomes" id="UP000826195">
    <property type="component" value="Unassembled WGS sequence"/>
</dbReference>
<dbReference type="AlphaFoldDB" id="A0AAV7IDE7"/>
<protein>
    <submittedName>
        <fullName evidence="1">Uncharacterized protein</fullName>
    </submittedName>
</protein>
<dbReference type="PANTHER" id="PTHR12029">
    <property type="entry name" value="RNA METHYLTRANSFERASE"/>
    <property type="match status" value="1"/>
</dbReference>
<comment type="caution">
    <text evidence="1">The sequence shown here is derived from an EMBL/GenBank/DDBJ whole genome shotgun (WGS) entry which is preliminary data.</text>
</comment>
<sequence>MSKDAWISPNIFEHLASVYRLNNIGAHNFINNEYTLENITSSQMIKTRCLELNGEEINSENSGDVEEKIMPWKPMIPLEEYLSVTLRRQKLADEIRLIVVASLIDIMANLGGLAMTAEIFCAKQLVLGSIKDVDNKEFQMLSVSLQKSRNEKNGMPANLFPLIDVCMEISQAGFKK</sequence>
<accession>A0AAV7IDE7</accession>
<gene>
    <name evidence="1" type="ORF">KQX54_013383</name>
</gene>
<reference evidence="1 2" key="1">
    <citation type="journal article" date="2021" name="J. Hered.">
        <title>A chromosome-level genome assembly of the parasitoid wasp, Cotesia glomerata (Hymenoptera: Braconidae).</title>
        <authorList>
            <person name="Pinto B.J."/>
            <person name="Weis J.J."/>
            <person name="Gamble T."/>
            <person name="Ode P.J."/>
            <person name="Paul R."/>
            <person name="Zaspel J.M."/>
        </authorList>
    </citation>
    <scope>NUCLEOTIDE SEQUENCE [LARGE SCALE GENOMIC DNA]</scope>
    <source>
        <strain evidence="1">CgM1</strain>
    </source>
</reference>
<organism evidence="1 2">
    <name type="scientific">Cotesia glomerata</name>
    <name type="common">Lepidopteran parasitic wasp</name>
    <name type="synonym">Apanteles glomeratus</name>
    <dbReference type="NCBI Taxonomy" id="32391"/>
    <lineage>
        <taxon>Eukaryota</taxon>
        <taxon>Metazoa</taxon>
        <taxon>Ecdysozoa</taxon>
        <taxon>Arthropoda</taxon>
        <taxon>Hexapoda</taxon>
        <taxon>Insecta</taxon>
        <taxon>Pterygota</taxon>
        <taxon>Neoptera</taxon>
        <taxon>Endopterygota</taxon>
        <taxon>Hymenoptera</taxon>
        <taxon>Apocrita</taxon>
        <taxon>Ichneumonoidea</taxon>
        <taxon>Braconidae</taxon>
        <taxon>Microgastrinae</taxon>
        <taxon>Cotesia</taxon>
    </lineage>
</organism>
<dbReference type="GO" id="GO:0016423">
    <property type="term" value="F:tRNA (guanine) methyltransferase activity"/>
    <property type="evidence" value="ECO:0007669"/>
    <property type="project" value="TreeGrafter"/>
</dbReference>
<dbReference type="EMBL" id="JAHXZJ010001864">
    <property type="protein sequence ID" value="KAH0549746.1"/>
    <property type="molecule type" value="Genomic_DNA"/>
</dbReference>
<keyword evidence="2" id="KW-1185">Reference proteome</keyword>
<evidence type="ECO:0000313" key="1">
    <source>
        <dbReference type="EMBL" id="KAH0549746.1"/>
    </source>
</evidence>
<dbReference type="PANTHER" id="PTHR12029:SF11">
    <property type="entry name" value="METHYLTRANSFERASE TARBP1-RELATED"/>
    <property type="match status" value="1"/>
</dbReference>
<dbReference type="InterPro" id="IPR045330">
    <property type="entry name" value="TRM3/TARBP1"/>
</dbReference>